<dbReference type="Pfam" id="PF01812">
    <property type="entry name" value="5-FTHF_cyc-lig"/>
    <property type="match status" value="1"/>
</dbReference>
<dbReference type="GO" id="GO:0005524">
    <property type="term" value="F:ATP binding"/>
    <property type="evidence" value="ECO:0007669"/>
    <property type="project" value="UniProtKB-KW"/>
</dbReference>
<dbReference type="EMBL" id="CAEZZA010000073">
    <property type="protein sequence ID" value="CAB4746456.1"/>
    <property type="molecule type" value="Genomic_DNA"/>
</dbReference>
<dbReference type="SUPFAM" id="SSF100950">
    <property type="entry name" value="NagB/RpiA/CoA transferase-like"/>
    <property type="match status" value="1"/>
</dbReference>
<dbReference type="Gene3D" id="3.40.50.10420">
    <property type="entry name" value="NagB/RpiA/CoA transferase-like"/>
    <property type="match status" value="1"/>
</dbReference>
<dbReference type="PANTHER" id="PTHR23407">
    <property type="entry name" value="ATPASE INHIBITOR/5-FORMYLTETRAHYDROFOLATE CYCLO-LIGASE"/>
    <property type="match status" value="1"/>
</dbReference>
<dbReference type="PIRSF" id="PIRSF006806">
    <property type="entry name" value="FTHF_cligase"/>
    <property type="match status" value="1"/>
</dbReference>
<dbReference type="InterPro" id="IPR024185">
    <property type="entry name" value="FTHF_cligase-like_sf"/>
</dbReference>
<accession>A0A6J6TGW6</accession>
<dbReference type="InterPro" id="IPR037171">
    <property type="entry name" value="NagB/RpiA_transferase-like"/>
</dbReference>
<gene>
    <name evidence="4" type="ORF">UFOPK2809_00663</name>
</gene>
<dbReference type="InterPro" id="IPR002698">
    <property type="entry name" value="FTHF_cligase"/>
</dbReference>
<keyword evidence="2" id="KW-0547">Nucleotide-binding</keyword>
<dbReference type="PANTHER" id="PTHR23407:SF1">
    <property type="entry name" value="5-FORMYLTETRAHYDROFOLATE CYCLO-LIGASE"/>
    <property type="match status" value="1"/>
</dbReference>
<dbReference type="GO" id="GO:0035999">
    <property type="term" value="P:tetrahydrofolate interconversion"/>
    <property type="evidence" value="ECO:0007669"/>
    <property type="project" value="TreeGrafter"/>
</dbReference>
<comment type="similarity">
    <text evidence="1">Belongs to the 5-formyltetrahydrofolate cyclo-ligase family.</text>
</comment>
<sequence>MANPGDGIPSKKAQLRAQIRAQRAATDRGIHADRDAAIARNAETLFASQPPGARIACYLSAPTEPGTNALVRALLDHGFEVIAPRVRGIHLDWAVVTAASSFETGSFGIREVTGPSVGLDTEPLRSAELIFVPALAIDHHGVRLGQGGGFYDRTLEPLVTGPAEGPLLVGVINQDELYDELPAEDHDRLVAAALSQASITYLPVETGRF</sequence>
<dbReference type="AlphaFoldDB" id="A0A6J6TGW6"/>
<proteinExistence type="inferred from homology"/>
<evidence type="ECO:0000256" key="1">
    <source>
        <dbReference type="ARBA" id="ARBA00010638"/>
    </source>
</evidence>
<dbReference type="NCBIfam" id="TIGR02727">
    <property type="entry name" value="MTHFS_bact"/>
    <property type="match status" value="1"/>
</dbReference>
<organism evidence="4">
    <name type="scientific">freshwater metagenome</name>
    <dbReference type="NCBI Taxonomy" id="449393"/>
    <lineage>
        <taxon>unclassified sequences</taxon>
        <taxon>metagenomes</taxon>
        <taxon>ecological metagenomes</taxon>
    </lineage>
</organism>
<name>A0A6J6TGW6_9ZZZZ</name>
<dbReference type="GO" id="GO:0009396">
    <property type="term" value="P:folic acid-containing compound biosynthetic process"/>
    <property type="evidence" value="ECO:0007669"/>
    <property type="project" value="TreeGrafter"/>
</dbReference>
<dbReference type="GO" id="GO:0030272">
    <property type="term" value="F:5-formyltetrahydrofolate cyclo-ligase activity"/>
    <property type="evidence" value="ECO:0007669"/>
    <property type="project" value="TreeGrafter"/>
</dbReference>
<evidence type="ECO:0000313" key="4">
    <source>
        <dbReference type="EMBL" id="CAB4746456.1"/>
    </source>
</evidence>
<protein>
    <submittedName>
        <fullName evidence="4">Unannotated protein</fullName>
    </submittedName>
</protein>
<keyword evidence="3" id="KW-0067">ATP-binding</keyword>
<evidence type="ECO:0000256" key="3">
    <source>
        <dbReference type="ARBA" id="ARBA00022840"/>
    </source>
</evidence>
<reference evidence="4" key="1">
    <citation type="submission" date="2020-05" db="EMBL/GenBank/DDBJ databases">
        <authorList>
            <person name="Chiriac C."/>
            <person name="Salcher M."/>
            <person name="Ghai R."/>
            <person name="Kavagutti S V."/>
        </authorList>
    </citation>
    <scope>NUCLEOTIDE SEQUENCE</scope>
</reference>
<evidence type="ECO:0000256" key="2">
    <source>
        <dbReference type="ARBA" id="ARBA00022741"/>
    </source>
</evidence>